<accession>A0ABQ5VE53</accession>
<reference evidence="1" key="1">
    <citation type="journal article" date="2014" name="Int. J. Syst. Evol. Microbiol.">
        <title>Complete genome of a new Firmicutes species belonging to the dominant human colonic microbiota ('Ruminococcus bicirculans') reveals two chromosomes and a selective capacity to utilize plant glucans.</title>
        <authorList>
            <consortium name="NISC Comparative Sequencing Program"/>
            <person name="Wegmann U."/>
            <person name="Louis P."/>
            <person name="Goesmann A."/>
            <person name="Henrissat B."/>
            <person name="Duncan S.H."/>
            <person name="Flint H.J."/>
        </authorList>
    </citation>
    <scope>NUCLEOTIDE SEQUENCE</scope>
    <source>
        <strain evidence="1">NBRC 109915</strain>
    </source>
</reference>
<name>A0ABQ5VE53_9RHOB</name>
<sequence length="145" mass="16264">MSDGKFTLNFLGQPTRREADSADYRPYFLDYDPEKWDAEVNGGAFKFIDPEGASHNCLIIHSADHGICLMFDKWDKKFIAGVATVADEGRMQETVDVGSDEIYPVGCFISPQEAWPLVESYLNEPTTFPHSALLKDVNAIDWPAE</sequence>
<dbReference type="RefSeq" id="WP_284370437.1">
    <property type="nucleotide sequence ID" value="NZ_BAABWP010000003.1"/>
</dbReference>
<reference evidence="1" key="2">
    <citation type="submission" date="2023-01" db="EMBL/GenBank/DDBJ databases">
        <title>Draft genome sequence of Sulfitobacter pacificus strain NBRC 109915.</title>
        <authorList>
            <person name="Sun Q."/>
            <person name="Mori K."/>
        </authorList>
    </citation>
    <scope>NUCLEOTIDE SEQUENCE</scope>
    <source>
        <strain evidence="1">NBRC 109915</strain>
    </source>
</reference>
<organism evidence="1 2">
    <name type="scientific">Sulfitobacter pacificus</name>
    <dbReference type="NCBI Taxonomy" id="1499314"/>
    <lineage>
        <taxon>Bacteria</taxon>
        <taxon>Pseudomonadati</taxon>
        <taxon>Pseudomonadota</taxon>
        <taxon>Alphaproteobacteria</taxon>
        <taxon>Rhodobacterales</taxon>
        <taxon>Roseobacteraceae</taxon>
        <taxon>Sulfitobacter</taxon>
    </lineage>
</organism>
<evidence type="ECO:0000313" key="1">
    <source>
        <dbReference type="EMBL" id="GLQ25804.1"/>
    </source>
</evidence>
<protein>
    <submittedName>
        <fullName evidence="1">Uncharacterized protein</fullName>
    </submittedName>
</protein>
<keyword evidence="2" id="KW-1185">Reference proteome</keyword>
<evidence type="ECO:0000313" key="2">
    <source>
        <dbReference type="Proteomes" id="UP001161388"/>
    </source>
</evidence>
<gene>
    <name evidence="1" type="ORF">GCM10007927_06070</name>
</gene>
<proteinExistence type="predicted"/>
<comment type="caution">
    <text evidence="1">The sequence shown here is derived from an EMBL/GenBank/DDBJ whole genome shotgun (WGS) entry which is preliminary data.</text>
</comment>
<dbReference type="EMBL" id="BSNL01000001">
    <property type="protein sequence ID" value="GLQ25804.1"/>
    <property type="molecule type" value="Genomic_DNA"/>
</dbReference>
<dbReference type="Proteomes" id="UP001161388">
    <property type="component" value="Unassembled WGS sequence"/>
</dbReference>